<gene>
    <name evidence="1" type="ORF">DSM100688_0889</name>
</gene>
<name>A0A6L4X168_9BIFI</name>
<organism evidence="1 2">
    <name type="scientific">Bifidobacterium ramosum</name>
    <dbReference type="NCBI Taxonomy" id="1798158"/>
    <lineage>
        <taxon>Bacteria</taxon>
        <taxon>Bacillati</taxon>
        <taxon>Actinomycetota</taxon>
        <taxon>Actinomycetes</taxon>
        <taxon>Bifidobacteriales</taxon>
        <taxon>Bifidobacteriaceae</taxon>
        <taxon>Bifidobacterium</taxon>
    </lineage>
</organism>
<dbReference type="Proteomes" id="UP000482084">
    <property type="component" value="Unassembled WGS sequence"/>
</dbReference>
<dbReference type="AlphaFoldDB" id="A0A6L4X168"/>
<keyword evidence="2" id="KW-1185">Reference proteome</keyword>
<protein>
    <submittedName>
        <fullName evidence="1">Uncharacterized protein</fullName>
    </submittedName>
</protein>
<evidence type="ECO:0000313" key="2">
    <source>
        <dbReference type="Proteomes" id="UP000482084"/>
    </source>
</evidence>
<evidence type="ECO:0000313" key="1">
    <source>
        <dbReference type="EMBL" id="KAB8288322.1"/>
    </source>
</evidence>
<dbReference type="EMBL" id="WBSM01000003">
    <property type="protein sequence ID" value="KAB8288322.1"/>
    <property type="molecule type" value="Genomic_DNA"/>
</dbReference>
<sequence length="32" mass="3806">MSKTLYRALLRLTVPEEFADHDERRDDTAINE</sequence>
<proteinExistence type="predicted"/>
<comment type="caution">
    <text evidence="1">The sequence shown here is derived from an EMBL/GenBank/DDBJ whole genome shotgun (WGS) entry which is preliminary data.</text>
</comment>
<accession>A0A6L4X168</accession>
<reference evidence="1 2" key="1">
    <citation type="submission" date="2019-10" db="EMBL/GenBank/DDBJ databases">
        <title>Characterization of the phylogenetic diversity of two novel species belonging to the genus Bifidobacterium: Bifidobacterium cebidarum sp. nov. and Bifidobacterium leontopitheci sp. nov.</title>
        <authorList>
            <person name="Lugli G.A."/>
            <person name="Duranti S."/>
            <person name="Milani C."/>
            <person name="Turroni F."/>
            <person name="Ventura M."/>
        </authorList>
    </citation>
    <scope>NUCLEOTIDE SEQUENCE [LARGE SCALE GENOMIC DNA]</scope>
    <source>
        <strain evidence="1 2">DSM 100688</strain>
    </source>
</reference>